<dbReference type="OrthoDB" id="4312432at2"/>
<feature type="chain" id="PRO_5021195463" description="Peptidase C39-like domain-containing protein" evidence="1">
    <location>
        <begin position="21"/>
        <end position="193"/>
    </location>
</feature>
<evidence type="ECO:0008006" key="4">
    <source>
        <dbReference type="Google" id="ProtNLM"/>
    </source>
</evidence>
<comment type="caution">
    <text evidence="2">The sequence shown here is derived from an EMBL/GenBank/DDBJ whole genome shotgun (WGS) entry which is preliminary data.</text>
</comment>
<sequence length="193" mass="21847">MIRFALTLFVALACDISCMAQEHIKPYNVPGKMAGIKQPTEMACWITVYTIMTNWKDGKSATVAQTADALGEPWLTYFKTDTGLPPDDEQKFMKQGGLKSEPPASYMLIAYADWLKQHGPVWIVTGGLRGRHARLLTGIDGDGTYDKTDFIFIDPATGTTVKENARKFFDKYEREAKLANIYNWELHLQIFHF</sequence>
<dbReference type="Pfam" id="PF12385">
    <property type="entry name" value="Peptidase_C70"/>
    <property type="match status" value="1"/>
</dbReference>
<protein>
    <recommendedName>
        <fullName evidence="4">Peptidase C39-like domain-containing protein</fullName>
    </recommendedName>
</protein>
<evidence type="ECO:0000256" key="1">
    <source>
        <dbReference type="SAM" id="SignalP"/>
    </source>
</evidence>
<dbReference type="RefSeq" id="WP_133232334.1">
    <property type="nucleotide sequence ID" value="NZ_SOZE01000016.1"/>
</dbReference>
<feature type="signal peptide" evidence="1">
    <location>
        <begin position="1"/>
        <end position="20"/>
    </location>
</feature>
<proteinExistence type="predicted"/>
<keyword evidence="3" id="KW-1185">Reference proteome</keyword>
<keyword evidence="1" id="KW-0732">Signal</keyword>
<evidence type="ECO:0000313" key="2">
    <source>
        <dbReference type="EMBL" id="TFF36318.1"/>
    </source>
</evidence>
<dbReference type="EMBL" id="SOZE01000016">
    <property type="protein sequence ID" value="TFF36318.1"/>
    <property type="molecule type" value="Genomic_DNA"/>
</dbReference>
<reference evidence="2 3" key="1">
    <citation type="journal article" date="2017" name="Int. J. Syst. Evol. Microbiol.">
        <title>Mucilaginibacterpsychrotolerans sp. nov., isolated from peatlands.</title>
        <authorList>
            <person name="Deng Y."/>
            <person name="Shen L."/>
            <person name="Xu B."/>
            <person name="Liu Y."/>
            <person name="Gu Z."/>
            <person name="Liu H."/>
            <person name="Zhou Y."/>
        </authorList>
    </citation>
    <scope>NUCLEOTIDE SEQUENCE [LARGE SCALE GENOMIC DNA]</scope>
    <source>
        <strain evidence="2 3">NH7-4</strain>
    </source>
</reference>
<organism evidence="2 3">
    <name type="scientific">Mucilaginibacter psychrotolerans</name>
    <dbReference type="NCBI Taxonomy" id="1524096"/>
    <lineage>
        <taxon>Bacteria</taxon>
        <taxon>Pseudomonadati</taxon>
        <taxon>Bacteroidota</taxon>
        <taxon>Sphingobacteriia</taxon>
        <taxon>Sphingobacteriales</taxon>
        <taxon>Sphingobacteriaceae</taxon>
        <taxon>Mucilaginibacter</taxon>
    </lineage>
</organism>
<name>A0A4Y8SBG9_9SPHI</name>
<accession>A0A4Y8SBG9</accession>
<dbReference type="InterPro" id="IPR022118">
    <property type="entry name" value="Peptidase_C70_AvrRpt2"/>
</dbReference>
<dbReference type="AlphaFoldDB" id="A0A4Y8SBG9"/>
<gene>
    <name evidence="2" type="ORF">E2R66_15900</name>
</gene>
<dbReference type="Proteomes" id="UP000297540">
    <property type="component" value="Unassembled WGS sequence"/>
</dbReference>
<evidence type="ECO:0000313" key="3">
    <source>
        <dbReference type="Proteomes" id="UP000297540"/>
    </source>
</evidence>